<reference evidence="2" key="1">
    <citation type="submission" date="2021-01" db="EMBL/GenBank/DDBJ databases">
        <authorList>
            <consortium name="Genoscope - CEA"/>
            <person name="William W."/>
        </authorList>
    </citation>
    <scope>NUCLEOTIDE SEQUENCE</scope>
</reference>
<organism evidence="2 3">
    <name type="scientific">Paramecium octaurelia</name>
    <dbReference type="NCBI Taxonomy" id="43137"/>
    <lineage>
        <taxon>Eukaryota</taxon>
        <taxon>Sar</taxon>
        <taxon>Alveolata</taxon>
        <taxon>Ciliophora</taxon>
        <taxon>Intramacronucleata</taxon>
        <taxon>Oligohymenophorea</taxon>
        <taxon>Peniculida</taxon>
        <taxon>Parameciidae</taxon>
        <taxon>Paramecium</taxon>
    </lineage>
</organism>
<dbReference type="PROSITE" id="PS50082">
    <property type="entry name" value="WD_REPEATS_2"/>
    <property type="match status" value="1"/>
</dbReference>
<dbReference type="PROSITE" id="PS00678">
    <property type="entry name" value="WD_REPEATS_1"/>
    <property type="match status" value="1"/>
</dbReference>
<dbReference type="OMA" id="DEMIFIW"/>
<comment type="caution">
    <text evidence="2">The sequence shown here is derived from an EMBL/GenBank/DDBJ whole genome shotgun (WGS) entry which is preliminary data.</text>
</comment>
<evidence type="ECO:0000313" key="3">
    <source>
        <dbReference type="Proteomes" id="UP000683925"/>
    </source>
</evidence>
<evidence type="ECO:0000313" key="2">
    <source>
        <dbReference type="EMBL" id="CAD8133249.1"/>
    </source>
</evidence>
<dbReference type="OrthoDB" id="10261640at2759"/>
<dbReference type="EMBL" id="CAJJDP010000003">
    <property type="protein sequence ID" value="CAD8133249.1"/>
    <property type="molecule type" value="Genomic_DNA"/>
</dbReference>
<dbReference type="InterPro" id="IPR019775">
    <property type="entry name" value="WD40_repeat_CS"/>
</dbReference>
<proteinExistence type="predicted"/>
<dbReference type="InterPro" id="IPR001680">
    <property type="entry name" value="WD40_rpt"/>
</dbReference>
<evidence type="ECO:0000256" key="1">
    <source>
        <dbReference type="PROSITE-ProRule" id="PRU00221"/>
    </source>
</evidence>
<name>A0A8S1S2V1_PAROT</name>
<protein>
    <submittedName>
        <fullName evidence="2">Uncharacterized protein</fullName>
    </submittedName>
</protein>
<gene>
    <name evidence="2" type="ORF">POCTA_138.1.T0040361</name>
</gene>
<dbReference type="PANTHER" id="PTHR14604:SF4">
    <property type="entry name" value="F-BOX DOMAIN-CONTAINING PROTEIN"/>
    <property type="match status" value="1"/>
</dbReference>
<sequence length="285" mass="33240">MDCELEMTCISQTNQFIIVCYPGEILLQDKQTNAKIKYTQGHLLVQEIAFDQDTSKIAVNHEDNSILILQVHTSGIIKLFQSPPAHFNRIKGLIFFEKGKKLISCSHDEMIFIWNLETFEVIHQIDQLKGKIQHQLLFHNQKFLTTISSNGNICFYNLQNRKLFYHTNRVLAKVQEICGVKQNLMKNERILVQIDDKIKIISLNNQKILRVLQLEGEFIDALFCFNDKAIIIINYVEIKLFDYQSCKILKTMPQNGDCYSLDKENNILVQRDIYGTFYQKLNLSI</sequence>
<dbReference type="AlphaFoldDB" id="A0A8S1S2V1"/>
<keyword evidence="3" id="KW-1185">Reference proteome</keyword>
<dbReference type="SMART" id="SM00320">
    <property type="entry name" value="WD40"/>
    <property type="match status" value="3"/>
</dbReference>
<accession>A0A8S1S2V1</accession>
<dbReference type="PANTHER" id="PTHR14604">
    <property type="entry name" value="WD40 REPEAT PF20"/>
    <property type="match status" value="1"/>
</dbReference>
<dbReference type="Proteomes" id="UP000683925">
    <property type="component" value="Unassembled WGS sequence"/>
</dbReference>
<feature type="repeat" description="WD" evidence="1">
    <location>
        <begin position="83"/>
        <end position="124"/>
    </location>
</feature>
<dbReference type="InterPro" id="IPR050995">
    <property type="entry name" value="WD-F-box_domain-protein"/>
</dbReference>
<keyword evidence="1" id="KW-0853">WD repeat</keyword>